<reference evidence="8 9" key="1">
    <citation type="journal article" date="2024" name="IMA Fungus">
        <title>IMA Genome - F19 : A genome assembly and annotation guide to empower mycologists, including annotated draft genome sequences of Ceratocystis pirilliformis, Diaporthe australafricana, Fusarium ophioides, Paecilomyces lecythidis, and Sporothrix stenoceras.</title>
        <authorList>
            <person name="Aylward J."/>
            <person name="Wilson A.M."/>
            <person name="Visagie C.M."/>
            <person name="Spraker J."/>
            <person name="Barnes I."/>
            <person name="Buitendag C."/>
            <person name="Ceriani C."/>
            <person name="Del Mar Angel L."/>
            <person name="du Plessis D."/>
            <person name="Fuchs T."/>
            <person name="Gasser K."/>
            <person name="Kramer D."/>
            <person name="Li W."/>
            <person name="Munsamy K."/>
            <person name="Piso A."/>
            <person name="Price J.L."/>
            <person name="Sonnekus B."/>
            <person name="Thomas C."/>
            <person name="van der Nest A."/>
            <person name="van Dijk A."/>
            <person name="van Heerden A."/>
            <person name="van Vuuren N."/>
            <person name="Yilmaz N."/>
            <person name="Duong T.A."/>
            <person name="van der Merwe N.A."/>
            <person name="Wingfield M.J."/>
            <person name="Wingfield B.D."/>
        </authorList>
    </citation>
    <scope>NUCLEOTIDE SEQUENCE [LARGE SCALE GENOMIC DNA]</scope>
    <source>
        <strain evidence="8 9">CMW 5346</strain>
    </source>
</reference>
<evidence type="ECO:0000256" key="3">
    <source>
        <dbReference type="ARBA" id="ARBA00023015"/>
    </source>
</evidence>
<proteinExistence type="predicted"/>
<evidence type="ECO:0000256" key="4">
    <source>
        <dbReference type="ARBA" id="ARBA00023125"/>
    </source>
</evidence>
<keyword evidence="6" id="KW-0539">Nucleus</keyword>
<keyword evidence="2" id="KW-0862">Zinc</keyword>
<evidence type="ECO:0000313" key="8">
    <source>
        <dbReference type="EMBL" id="KAL1896065.1"/>
    </source>
</evidence>
<evidence type="ECO:0000313" key="9">
    <source>
        <dbReference type="Proteomes" id="UP001583186"/>
    </source>
</evidence>
<keyword evidence="3" id="KW-0805">Transcription regulation</keyword>
<sequence length="403" mass="43699">MEIVMDGVAQQRAPRPKVKTGCATCRESRKGMGKAAPSKTVTPAMPLLLDETSLESTSITDTDIADLQRCFSTKTLFPTVTLACADEARQVLQASQTDPAVRHAVFSLRALRADLEATAKYGGGGQSNQPTHLSYAASSYAAATGTTPNRDYGLQQYCMALGGLASHLSTSPSTTNTAPAPSVRTALLCCQVFISIEQVRGHFAAMAQHIVQGLRILYEHRGRDQDLPAIDVFIIKLFAAPCKFADVTRGVPSSAGSTPASTTGSEGGTSCRFRPLAPDLRSELTRHAMSTVSFLASVKAGPPTQSLQSTKELLLQSLTTWYTSLEREKQTTERPQPELLSILFLRFFHQILRVVLLSALDSDGQEDKDRQSEIMDTEYKQLQRIASFVGEQVHADGLKSGEW</sequence>
<evidence type="ECO:0000256" key="7">
    <source>
        <dbReference type="SAM" id="MobiDB-lite"/>
    </source>
</evidence>
<keyword evidence="4" id="KW-0238">DNA-binding</keyword>
<name>A0ABR3Z622_9PEZI</name>
<evidence type="ECO:0000256" key="6">
    <source>
        <dbReference type="ARBA" id="ARBA00023242"/>
    </source>
</evidence>
<dbReference type="PANTHER" id="PTHR36206:SF12">
    <property type="entry name" value="ASPERCRYPTIN BIOSYNTHESIS CLUSTER-SPECIFIC TRANSCRIPTION REGULATOR ATNN-RELATED"/>
    <property type="match status" value="1"/>
</dbReference>
<evidence type="ECO:0008006" key="10">
    <source>
        <dbReference type="Google" id="ProtNLM"/>
    </source>
</evidence>
<evidence type="ECO:0000256" key="1">
    <source>
        <dbReference type="ARBA" id="ARBA00022723"/>
    </source>
</evidence>
<dbReference type="PANTHER" id="PTHR36206">
    <property type="entry name" value="ASPERCRYPTIN BIOSYNTHESIS CLUSTER-SPECIFIC TRANSCRIPTION REGULATOR ATNN-RELATED"/>
    <property type="match status" value="1"/>
</dbReference>
<dbReference type="InterPro" id="IPR052360">
    <property type="entry name" value="Transcr_Regulatory_Proteins"/>
</dbReference>
<keyword evidence="1" id="KW-0479">Metal-binding</keyword>
<evidence type="ECO:0000256" key="5">
    <source>
        <dbReference type="ARBA" id="ARBA00023163"/>
    </source>
</evidence>
<organism evidence="8 9">
    <name type="scientific">Sporothrix stenoceras</name>
    <dbReference type="NCBI Taxonomy" id="5173"/>
    <lineage>
        <taxon>Eukaryota</taxon>
        <taxon>Fungi</taxon>
        <taxon>Dikarya</taxon>
        <taxon>Ascomycota</taxon>
        <taxon>Pezizomycotina</taxon>
        <taxon>Sordariomycetes</taxon>
        <taxon>Sordariomycetidae</taxon>
        <taxon>Ophiostomatales</taxon>
        <taxon>Ophiostomataceae</taxon>
        <taxon>Sporothrix</taxon>
    </lineage>
</organism>
<protein>
    <recommendedName>
        <fullName evidence="10">C6 zinc finger domain containing protein</fullName>
    </recommendedName>
</protein>
<keyword evidence="9" id="KW-1185">Reference proteome</keyword>
<keyword evidence="5" id="KW-0804">Transcription</keyword>
<comment type="caution">
    <text evidence="8">The sequence shown here is derived from an EMBL/GenBank/DDBJ whole genome shotgun (WGS) entry which is preliminary data.</text>
</comment>
<evidence type="ECO:0000256" key="2">
    <source>
        <dbReference type="ARBA" id="ARBA00022833"/>
    </source>
</evidence>
<feature type="compositionally biased region" description="Low complexity" evidence="7">
    <location>
        <begin position="252"/>
        <end position="270"/>
    </location>
</feature>
<accession>A0ABR3Z622</accession>
<feature type="region of interest" description="Disordered" evidence="7">
    <location>
        <begin position="251"/>
        <end position="273"/>
    </location>
</feature>
<gene>
    <name evidence="8" type="ORF">Sste5346_004804</name>
</gene>
<dbReference type="EMBL" id="JAWCUI010000024">
    <property type="protein sequence ID" value="KAL1896065.1"/>
    <property type="molecule type" value="Genomic_DNA"/>
</dbReference>
<dbReference type="Proteomes" id="UP001583186">
    <property type="component" value="Unassembled WGS sequence"/>
</dbReference>